<gene>
    <name evidence="1" type="ORF">ACFQ2J_01180</name>
</gene>
<evidence type="ECO:0000313" key="2">
    <source>
        <dbReference type="Proteomes" id="UP001596990"/>
    </source>
</evidence>
<organism evidence="1 2">
    <name type="scientific">Thalassobacillus hwangdonensis</name>
    <dbReference type="NCBI Taxonomy" id="546108"/>
    <lineage>
        <taxon>Bacteria</taxon>
        <taxon>Bacillati</taxon>
        <taxon>Bacillota</taxon>
        <taxon>Bacilli</taxon>
        <taxon>Bacillales</taxon>
        <taxon>Bacillaceae</taxon>
        <taxon>Thalassobacillus</taxon>
    </lineage>
</organism>
<dbReference type="InterPro" id="IPR024496">
    <property type="entry name" value="Spore_germ_GerPE"/>
</dbReference>
<sequence>MNWIKVTSVTTGSTFAIGDTAQADPYSRVLAVQKEGADFTEDEFKFEDYPIFTRQLKREIVALPKSDCHIHHNPYIQVDTIRVFGVSTASVMQVGSLGSIDAESRTKHIRFLRDERNGADDIH</sequence>
<dbReference type="EMBL" id="JBHTKL010000001">
    <property type="protein sequence ID" value="MFD1017796.1"/>
    <property type="molecule type" value="Genomic_DNA"/>
</dbReference>
<proteinExistence type="predicted"/>
<keyword evidence="2" id="KW-1185">Reference proteome</keyword>
<accession>A0ABW3KXI5</accession>
<reference evidence="2" key="1">
    <citation type="journal article" date="2019" name="Int. J. Syst. Evol. Microbiol.">
        <title>The Global Catalogue of Microorganisms (GCM) 10K type strain sequencing project: providing services to taxonomists for standard genome sequencing and annotation.</title>
        <authorList>
            <consortium name="The Broad Institute Genomics Platform"/>
            <consortium name="The Broad Institute Genome Sequencing Center for Infectious Disease"/>
            <person name="Wu L."/>
            <person name="Ma J."/>
        </authorList>
    </citation>
    <scope>NUCLEOTIDE SEQUENCE [LARGE SCALE GENOMIC DNA]</scope>
    <source>
        <strain evidence="2">CCUG 56607</strain>
    </source>
</reference>
<dbReference type="Proteomes" id="UP001596990">
    <property type="component" value="Unassembled WGS sequence"/>
</dbReference>
<evidence type="ECO:0000313" key="1">
    <source>
        <dbReference type="EMBL" id="MFD1017796.1"/>
    </source>
</evidence>
<protein>
    <submittedName>
        <fullName evidence="1">Spore germination protein GerPE</fullName>
    </submittedName>
</protein>
<name>A0ABW3KXI5_9BACI</name>
<comment type="caution">
    <text evidence="1">The sequence shown here is derived from an EMBL/GenBank/DDBJ whole genome shotgun (WGS) entry which is preliminary data.</text>
</comment>
<dbReference type="RefSeq" id="WP_386055808.1">
    <property type="nucleotide sequence ID" value="NZ_JBHTKL010000001.1"/>
</dbReference>
<dbReference type="Pfam" id="PF10970">
    <property type="entry name" value="GerPE"/>
    <property type="match status" value="1"/>
</dbReference>